<organism evidence="1 2">
    <name type="scientific">Halorientalis persicus</name>
    <dbReference type="NCBI Taxonomy" id="1367881"/>
    <lineage>
        <taxon>Archaea</taxon>
        <taxon>Methanobacteriati</taxon>
        <taxon>Methanobacteriota</taxon>
        <taxon>Stenosarchaea group</taxon>
        <taxon>Halobacteria</taxon>
        <taxon>Halobacteriales</taxon>
        <taxon>Haloarculaceae</taxon>
        <taxon>Halorientalis</taxon>
    </lineage>
</organism>
<evidence type="ECO:0000313" key="1">
    <source>
        <dbReference type="EMBL" id="SEO64998.1"/>
    </source>
</evidence>
<proteinExistence type="predicted"/>
<reference evidence="2" key="1">
    <citation type="submission" date="2016-10" db="EMBL/GenBank/DDBJ databases">
        <authorList>
            <person name="Varghese N."/>
            <person name="Submissions S."/>
        </authorList>
    </citation>
    <scope>NUCLEOTIDE SEQUENCE [LARGE SCALE GENOMIC DNA]</scope>
    <source>
        <strain evidence="2">IBRC-M 10043</strain>
    </source>
</reference>
<dbReference type="AlphaFoldDB" id="A0A1H8RFS3"/>
<evidence type="ECO:0000313" key="2">
    <source>
        <dbReference type="Proteomes" id="UP000198775"/>
    </source>
</evidence>
<sequence length="42" mass="4820">MTRRYTDAENTGAPVVPLLSERREIAGEDHDEQVLSHRSQRV</sequence>
<name>A0A1H8RFS3_9EURY</name>
<accession>A0A1H8RFS3</accession>
<protein>
    <submittedName>
        <fullName evidence="1">Uncharacterized protein</fullName>
    </submittedName>
</protein>
<dbReference type="RefSeq" id="WP_280141403.1">
    <property type="nucleotide sequence ID" value="NZ_FOCX01000016.1"/>
</dbReference>
<dbReference type="EMBL" id="FOCX01000016">
    <property type="protein sequence ID" value="SEO64998.1"/>
    <property type="molecule type" value="Genomic_DNA"/>
</dbReference>
<keyword evidence="2" id="KW-1185">Reference proteome</keyword>
<dbReference type="Proteomes" id="UP000198775">
    <property type="component" value="Unassembled WGS sequence"/>
</dbReference>
<gene>
    <name evidence="1" type="ORF">SAMN05216388_101642</name>
</gene>